<protein>
    <submittedName>
        <fullName evidence="2">Uncharacterized protein</fullName>
    </submittedName>
</protein>
<dbReference type="EMBL" id="KJ804259">
    <property type="protein sequence ID" value="AIA64100.1"/>
    <property type="molecule type" value="Genomic_DNA"/>
</dbReference>
<keyword evidence="3" id="KW-1185">Reference proteome</keyword>
<organism evidence="2 3">
    <name type="scientific">Staphylococcus phage 6ec</name>
    <dbReference type="NCBI Taxonomy" id="1500386"/>
    <lineage>
        <taxon>Viruses</taxon>
        <taxon>Duplodnaviria</taxon>
        <taxon>Heunggongvirae</taxon>
        <taxon>Uroviricota</taxon>
        <taxon>Caudoviricetes</taxon>
        <taxon>Sextaecvirus</taxon>
        <taxon>Sextaecvirus sextaec</taxon>
    </lineage>
</organism>
<dbReference type="RefSeq" id="YP_009042579.1">
    <property type="nucleotide sequence ID" value="NC_024355.1"/>
</dbReference>
<evidence type="ECO:0000256" key="1">
    <source>
        <dbReference type="SAM" id="MobiDB-lite"/>
    </source>
</evidence>
<gene>
    <name evidence="2" type="ORF">PHAGE6E_74</name>
</gene>
<dbReference type="GeneID" id="19685816"/>
<feature type="region of interest" description="Disordered" evidence="1">
    <location>
        <begin position="1"/>
        <end position="33"/>
    </location>
</feature>
<dbReference type="Proteomes" id="UP000026999">
    <property type="component" value="Segment"/>
</dbReference>
<feature type="compositionally biased region" description="Low complexity" evidence="1">
    <location>
        <begin position="15"/>
        <end position="27"/>
    </location>
</feature>
<dbReference type="KEGG" id="vg:19685816"/>
<name>A0A060AB71_9CAUD</name>
<feature type="compositionally biased region" description="Basic and acidic residues" evidence="1">
    <location>
        <begin position="1"/>
        <end position="14"/>
    </location>
</feature>
<evidence type="ECO:0000313" key="2">
    <source>
        <dbReference type="EMBL" id="AIA64100.1"/>
    </source>
</evidence>
<proteinExistence type="predicted"/>
<sequence length="33" mass="3973">MEKDKKKESLKDKSNLQFNSNKNYSKNIIKKDK</sequence>
<evidence type="ECO:0000313" key="3">
    <source>
        <dbReference type="Proteomes" id="UP000026999"/>
    </source>
</evidence>
<accession>A0A060AB71</accession>
<reference evidence="2 3" key="1">
    <citation type="journal article" date="2014" name="Genome Announc.">
        <title>Complete Genome Sequence of a Staphylococcus epidermidis Bacteriophage Isolated from the Anterior Nares of Humans.</title>
        <authorList>
            <person name="Aswani V.H."/>
            <person name="Tremblay D.M."/>
            <person name="Moineau S."/>
            <person name="Shukla S.K."/>
        </authorList>
    </citation>
    <scope>NUCLEOTIDE SEQUENCE [LARGE SCALE GENOMIC DNA]</scope>
</reference>